<feature type="signal peptide" evidence="1">
    <location>
        <begin position="1"/>
        <end position="23"/>
    </location>
</feature>
<evidence type="ECO:0000256" key="1">
    <source>
        <dbReference type="SAM" id="SignalP"/>
    </source>
</evidence>
<dbReference type="EMBL" id="BONZ01000036">
    <property type="protein sequence ID" value="GIH15716.1"/>
    <property type="molecule type" value="Genomic_DNA"/>
</dbReference>
<reference evidence="2" key="1">
    <citation type="submission" date="2021-01" db="EMBL/GenBank/DDBJ databases">
        <title>Whole genome shotgun sequence of Rugosimonospora africana NBRC 104875.</title>
        <authorList>
            <person name="Komaki H."/>
            <person name="Tamura T."/>
        </authorList>
    </citation>
    <scope>NUCLEOTIDE SEQUENCE</scope>
    <source>
        <strain evidence="2">NBRC 104875</strain>
    </source>
</reference>
<keyword evidence="1" id="KW-0732">Signal</keyword>
<evidence type="ECO:0000313" key="2">
    <source>
        <dbReference type="EMBL" id="GIH15716.1"/>
    </source>
</evidence>
<dbReference type="AlphaFoldDB" id="A0A8J3VRP9"/>
<organism evidence="2 3">
    <name type="scientific">Rugosimonospora africana</name>
    <dbReference type="NCBI Taxonomy" id="556532"/>
    <lineage>
        <taxon>Bacteria</taxon>
        <taxon>Bacillati</taxon>
        <taxon>Actinomycetota</taxon>
        <taxon>Actinomycetes</taxon>
        <taxon>Micromonosporales</taxon>
        <taxon>Micromonosporaceae</taxon>
        <taxon>Rugosimonospora</taxon>
    </lineage>
</organism>
<dbReference type="RefSeq" id="WP_203919335.1">
    <property type="nucleotide sequence ID" value="NZ_BONZ01000036.1"/>
</dbReference>
<gene>
    <name evidence="2" type="ORF">Raf01_38880</name>
</gene>
<comment type="caution">
    <text evidence="2">The sequence shown here is derived from an EMBL/GenBank/DDBJ whole genome shotgun (WGS) entry which is preliminary data.</text>
</comment>
<keyword evidence="3" id="KW-1185">Reference proteome</keyword>
<name>A0A8J3VRP9_9ACTN</name>
<evidence type="ECO:0000313" key="3">
    <source>
        <dbReference type="Proteomes" id="UP000642748"/>
    </source>
</evidence>
<feature type="chain" id="PRO_5038648234" evidence="1">
    <location>
        <begin position="24"/>
        <end position="63"/>
    </location>
</feature>
<protein>
    <submittedName>
        <fullName evidence="2">Uncharacterized protein</fullName>
    </submittedName>
</protein>
<proteinExistence type="predicted"/>
<accession>A0A8J3VRP9</accession>
<dbReference type="Proteomes" id="UP000642748">
    <property type="component" value="Unassembled WGS sequence"/>
</dbReference>
<sequence>MRIRRNVITLVLMMMSAAGALLAGATAMAPVDHQNTSSYASVHDLAIGSVITSGVRPDDYYDT</sequence>